<evidence type="ECO:0000313" key="1">
    <source>
        <dbReference type="EMBL" id="GME87998.1"/>
    </source>
</evidence>
<evidence type="ECO:0000313" key="2">
    <source>
        <dbReference type="Proteomes" id="UP001165101"/>
    </source>
</evidence>
<dbReference type="Proteomes" id="UP001165101">
    <property type="component" value="Unassembled WGS sequence"/>
</dbReference>
<keyword evidence="2" id="KW-1185">Reference proteome</keyword>
<name>A0ACB5TFY9_CANBO</name>
<organism evidence="1 2">
    <name type="scientific">Candida boidinii</name>
    <name type="common">Yeast</name>
    <dbReference type="NCBI Taxonomy" id="5477"/>
    <lineage>
        <taxon>Eukaryota</taxon>
        <taxon>Fungi</taxon>
        <taxon>Dikarya</taxon>
        <taxon>Ascomycota</taxon>
        <taxon>Saccharomycotina</taxon>
        <taxon>Pichiomycetes</taxon>
        <taxon>Pichiales</taxon>
        <taxon>Pichiaceae</taxon>
        <taxon>Ogataea</taxon>
        <taxon>Ogataea/Candida clade</taxon>
    </lineage>
</organism>
<accession>A0ACB5TFY9</accession>
<gene>
    <name evidence="1" type="ORF">Cboi01_000066400</name>
</gene>
<comment type="caution">
    <text evidence="1">The sequence shown here is derived from an EMBL/GenBank/DDBJ whole genome shotgun (WGS) entry which is preliminary data.</text>
</comment>
<protein>
    <submittedName>
        <fullName evidence="1">Unnamed protein product</fullName>
    </submittedName>
</protein>
<reference evidence="1" key="1">
    <citation type="submission" date="2023-04" db="EMBL/GenBank/DDBJ databases">
        <title>Candida boidinii NBRC 1967.</title>
        <authorList>
            <person name="Ichikawa N."/>
            <person name="Sato H."/>
            <person name="Tonouchi N."/>
        </authorList>
    </citation>
    <scope>NUCLEOTIDE SEQUENCE</scope>
    <source>
        <strain evidence="1">NBRC 1967</strain>
    </source>
</reference>
<sequence>MSDKINRNTTTSSSSSMNTSGNMDTKNSSGGRSGSDLSNSPKNINANSNMDTNNININNSNNNNNSSLMKINPICTVTVTKFFNSDNNSRLLNLVVDDIVHVLSKSTTGWWDGIIIDPNGSVTRGWFPHTYTKIISPKPIDQDDNNNSNNNIPSFSSNSPTPPPVNSNIKSRSAPPLQTDEQMAASTSCDLSNDTGISETDKLSINIQRQASDSNSISQSIHSRPLTERTKSNTSKPLSQSNSIYSMGNNNNNNSSGSGNHLDPVDAENNVRSNSFGHASSIHQMQQYQQQQQHQATNHHFPSTSSSVQISRPEEIEALFDPDFVSTPTMNYIPVWIPKLTEDDSFLYYNTNLNIYSRELPFITTPILDENSHLDIPTANQLNNIDTVPINLKTRQTDEDFKASLANNTNNNTNNFGSGNNSGSGIMGGNGSFANNLNPDMIDSFSHSDYGFRDTLVDGLKKGDSLLLYNPKLFYYESDDIHTWEQLQKFVQTSLLSLLDSLSKNSKSLFLAHLNNISKSITSLQTSSQRLSNEIELQKLNIIVQKLLKGMTASLIQLTINGNLHLVSDKNSPHYMGSLAENDDFDGDDEYDDDNESRIGGVNDQTSVDLEIDSDPEEIENDNKLTVPSSTLDTTNHSNQQVQPINSNFANFSFTANEFRRKSVDRGRKLRKSKDNLRSTTPSSLHSNTGSEIYIRQAEKDAAKLGKRVNTICKLFSNLRLSTGENPHYVPLTQPRFFRGKFNGGNWNNPIFGTEYGELADIFINKKSSKQKLNLLLDDEVIQNLKKRQTEVNRVLNDVSSILDTSASNNVQVDVFLEERNLKILTLIYHSLPFSQKFLNIVESIDLTIFTMISKLAEI</sequence>
<dbReference type="EMBL" id="BSXV01000194">
    <property type="protein sequence ID" value="GME87998.1"/>
    <property type="molecule type" value="Genomic_DNA"/>
</dbReference>
<proteinExistence type="predicted"/>